<evidence type="ECO:0000313" key="1">
    <source>
        <dbReference type="Proteomes" id="UP000038040"/>
    </source>
</evidence>
<dbReference type="PANTHER" id="PTHR14564">
    <property type="entry name" value="MICOS COMPLEX SUBUNIT MIC26 / MIC27 FAMILY MEMBER"/>
    <property type="match status" value="1"/>
</dbReference>
<dbReference type="AlphaFoldDB" id="A0A158Q6M0"/>
<dbReference type="GO" id="GO:0042407">
    <property type="term" value="P:cristae formation"/>
    <property type="evidence" value="ECO:0007669"/>
    <property type="project" value="InterPro"/>
</dbReference>
<evidence type="ECO:0000313" key="2">
    <source>
        <dbReference type="WBParaSite" id="DME_0001044601-mRNA-1"/>
    </source>
</evidence>
<accession>A0A158Q6M0</accession>
<dbReference type="GO" id="GO:0061617">
    <property type="term" value="C:MICOS complex"/>
    <property type="evidence" value="ECO:0007669"/>
    <property type="project" value="InterPro"/>
</dbReference>
<organism evidence="1 2">
    <name type="scientific">Dracunculus medinensis</name>
    <name type="common">Guinea worm</name>
    <dbReference type="NCBI Taxonomy" id="318479"/>
    <lineage>
        <taxon>Eukaryota</taxon>
        <taxon>Metazoa</taxon>
        <taxon>Ecdysozoa</taxon>
        <taxon>Nematoda</taxon>
        <taxon>Chromadorea</taxon>
        <taxon>Rhabditida</taxon>
        <taxon>Spirurina</taxon>
        <taxon>Dracunculoidea</taxon>
        <taxon>Dracunculidae</taxon>
        <taxon>Dracunculus</taxon>
    </lineage>
</organism>
<protein>
    <submittedName>
        <fullName evidence="2">MICOS complex subunit</fullName>
    </submittedName>
</protein>
<name>A0A158Q6M0_DRAME</name>
<dbReference type="WBParaSite" id="DME_0001044601-mRNA-1">
    <property type="protein sequence ID" value="DME_0001044601-mRNA-1"/>
    <property type="gene ID" value="DME_0001044601"/>
</dbReference>
<sequence>MQLPVYSEDYPRTYKFIEDQPLFLQNQISAIRKIVTQEYDARFEGVDKTAKKAMKTMPLNKAFQEEWSIIPKAAAITIGGLAVLYTGVGLLSMAAFCYPNETVAIVRTGVTHSRIYWQNFKDERCNTIVTTTISESKLYFLNFNVT</sequence>
<dbReference type="Proteomes" id="UP000038040">
    <property type="component" value="Unplaced"/>
</dbReference>
<reference evidence="2" key="1">
    <citation type="submission" date="2016-04" db="UniProtKB">
        <authorList>
            <consortium name="WormBaseParasite"/>
        </authorList>
    </citation>
    <scope>IDENTIFICATION</scope>
</reference>
<dbReference type="InterPro" id="IPR033182">
    <property type="entry name" value="MIC26/MIC27_animal"/>
</dbReference>
<proteinExistence type="predicted"/>